<evidence type="ECO:0000259" key="7">
    <source>
        <dbReference type="Pfam" id="PF07637"/>
    </source>
</evidence>
<evidence type="ECO:0000313" key="8">
    <source>
        <dbReference type="EMBL" id="VTR98979.1"/>
    </source>
</evidence>
<dbReference type="Proteomes" id="UP000464178">
    <property type="component" value="Chromosome"/>
</dbReference>
<dbReference type="Pfam" id="PF07627">
    <property type="entry name" value="PSCyt3"/>
    <property type="match status" value="1"/>
</dbReference>
<evidence type="ECO:0008006" key="10">
    <source>
        <dbReference type="Google" id="ProtNLM"/>
    </source>
</evidence>
<proteinExistence type="predicted"/>
<evidence type="ECO:0000313" key="9">
    <source>
        <dbReference type="Proteomes" id="UP000464178"/>
    </source>
</evidence>
<feature type="signal peptide" evidence="1">
    <location>
        <begin position="1"/>
        <end position="22"/>
    </location>
</feature>
<dbReference type="Pfam" id="PF07637">
    <property type="entry name" value="PSD5"/>
    <property type="match status" value="1"/>
</dbReference>
<dbReference type="EMBL" id="LR593886">
    <property type="protein sequence ID" value="VTR98979.1"/>
    <property type="molecule type" value="Genomic_DNA"/>
</dbReference>
<organism evidence="8 9">
    <name type="scientific">Gemmata massiliana</name>
    <dbReference type="NCBI Taxonomy" id="1210884"/>
    <lineage>
        <taxon>Bacteria</taxon>
        <taxon>Pseudomonadati</taxon>
        <taxon>Planctomycetota</taxon>
        <taxon>Planctomycetia</taxon>
        <taxon>Gemmatales</taxon>
        <taxon>Gemmataceae</taxon>
        <taxon>Gemmata</taxon>
    </lineage>
</organism>
<dbReference type="SUPFAM" id="SSF46626">
    <property type="entry name" value="Cytochrome c"/>
    <property type="match status" value="1"/>
</dbReference>
<dbReference type="Pfam" id="PF07631">
    <property type="entry name" value="PSD4"/>
    <property type="match status" value="1"/>
</dbReference>
<reference evidence="8 9" key="1">
    <citation type="submission" date="2019-05" db="EMBL/GenBank/DDBJ databases">
        <authorList>
            <consortium name="Science for Life Laboratories"/>
        </authorList>
    </citation>
    <scope>NUCLEOTIDE SEQUENCE [LARGE SCALE GENOMIC DNA]</scope>
    <source>
        <strain evidence="8">Soil9</strain>
    </source>
</reference>
<dbReference type="GO" id="GO:0009055">
    <property type="term" value="F:electron transfer activity"/>
    <property type="evidence" value="ECO:0007669"/>
    <property type="project" value="InterPro"/>
</dbReference>
<feature type="domain" description="DUF1585" evidence="2">
    <location>
        <begin position="893"/>
        <end position="966"/>
    </location>
</feature>
<sequence>MTSFRLPFAVLALVCAVVPVRAADPLETAFDRDVKPFLKQYCARCHNADKQTSGVRVDHLDAKLEDRHLKLWEHVLGQTKDGAMPPEDAKQPTADERKKVVEWAEQALKVARLRPAPKNGSVRRLTVAQYRNTLRELLLLEDNLAEVLPPDAVSRDGFVNNQETLQISPLLLEAYFDIADQALTRSIVDPKAKPVIQNFRLDLGAGINAKPIADELILGADSLLLDKRDFTVEQLKPNKPFAYEPFLMQTKYRFIEGYQGNDTVRGWREYDSIYHSVFACMRGSHGYPKGRAYSTAPQGLLLRPAIPSSEIFGQDSTYGPKANFKIAVRELPEHGRFRVTVLAAKYDDGLLLDAGTKPAEANDTVSCRDLKAPQTVTVPRAGIYQVDVFAARGAKPAELTLALGERHFTGTPGQPAFLVARLPAGALTVGVKGAVPERIALTPLAADHELAKRFVAFEKRSPQLGVHLGFRRDCGSTLAPVGEPHAVRDTKLTKFVFEGAIQNYPDPNVEKDNVNYLAGVREIGVRSEYTDGRDVPRLLIRSVEFEGPLYDTWPPESHRSIFPNDNQTPEVAHQVIRDFATRAFRRPVTAEEEKAFVSVYEKATKSGSRFRDAVRDALQVVLVSPQFLFLIETSRTPEAEPLDNYELASKLSYFLWNGPPDAALLKSAANGTLPKALDVEVARMIADPRSHQFTGAFASQWLALDKFAVLEPDRKRFPKLTRDTRRELAEEPVRFFEYLLRNNLPAGNLVTSDFVLANEVVANYYGLGDRTESGFRFAPIRHGRSDLGGLLTQPAILAGLSDGRESNPVKRGAWLARKIVAEPPDDPPPNVPALKEDTKFASLRERLERHRNQPGCAQCHSKVDPWGVPFEEFDAAGRFKTTKVDARSTLPDKTEIADFAGLRKYLADDRMDQVAFSVLKHLAIYATGRNLTYGELEFLRKDALRWKATGYRMQDMIRYTAPSKMFPKKYPRPTRLPRTRAMPTAPQLDRRAFLRGIGGAALALPVLDAMGAEVTAQAPRRFCAIYTANGMSLPQKAHGIDEWSWFPTAEKNGEFVFGKSTEPLAPFRKSLSFLGGLHHPSGPKADPHVCSDMWLTGAPLHNPKPGTYNTASLDQVVAQHTKKHCRQPSLVLSIDAGTGFLSRTGTIAYSLEGRPIPAENNPRRVFNRLFRGDRDSMNAEREKLQKQIKLVDAVSASAKALDKQLGKSDRERMDQYLTSLNELESRLIAAEKWVDVPLKKQDHAHLKLDATNESAPADYYRVMFDLIALAFDADITRSVVFMLNREDGMGISDTFPIKLGLGHTHHTLSHAVDKAGQLAFAKYDLFLSQQLTHFLGRLAKYQDRDGTVLDNTIVLYGSGASTTHTPKNLPTLVAGGSKMGLKHGTYWKKDDARMSDMYLSILRALAIEQETFADSTGTLGDSIFTRA</sequence>
<dbReference type="RefSeq" id="WP_232069859.1">
    <property type="nucleotide sequence ID" value="NZ_LR593886.1"/>
</dbReference>
<dbReference type="InterPro" id="IPR011429">
    <property type="entry name" value="Cyt_c_Planctomycete-type"/>
</dbReference>
<dbReference type="InterPro" id="IPR013043">
    <property type="entry name" value="DUF1595"/>
</dbReference>
<evidence type="ECO:0000259" key="2">
    <source>
        <dbReference type="Pfam" id="PF07624"/>
    </source>
</evidence>
<dbReference type="Pfam" id="PF07586">
    <property type="entry name" value="HXXSHH"/>
    <property type="match status" value="1"/>
</dbReference>
<dbReference type="KEGG" id="gms:SOIL9_00940"/>
<evidence type="ECO:0000259" key="4">
    <source>
        <dbReference type="Pfam" id="PF07627"/>
    </source>
</evidence>
<dbReference type="InterPro" id="IPR011478">
    <property type="entry name" value="DUF1585"/>
</dbReference>
<gene>
    <name evidence="8" type="ORF">SOIL9_00940</name>
</gene>
<evidence type="ECO:0000256" key="1">
    <source>
        <dbReference type="SAM" id="SignalP"/>
    </source>
</evidence>
<dbReference type="InterPro" id="IPR036909">
    <property type="entry name" value="Cyt_c-like_dom_sf"/>
</dbReference>
<keyword evidence="9" id="KW-1185">Reference proteome</keyword>
<dbReference type="InterPro" id="IPR011447">
    <property type="entry name" value="DUF1552"/>
</dbReference>
<feature type="domain" description="DUF1588" evidence="4">
    <location>
        <begin position="788"/>
        <end position="882"/>
    </location>
</feature>
<name>A0A6P2DEA3_9BACT</name>
<feature type="domain" description="DUF1587" evidence="3">
    <location>
        <begin position="123"/>
        <end position="187"/>
    </location>
</feature>
<evidence type="ECO:0000259" key="5">
    <source>
        <dbReference type="Pfam" id="PF07631"/>
    </source>
</evidence>
<feature type="domain" description="Cytochrome C Planctomycete-type" evidence="6">
    <location>
        <begin position="42"/>
        <end position="88"/>
    </location>
</feature>
<dbReference type="GO" id="GO:0020037">
    <property type="term" value="F:heme binding"/>
    <property type="evidence" value="ECO:0007669"/>
    <property type="project" value="InterPro"/>
</dbReference>
<dbReference type="Pfam" id="PF07635">
    <property type="entry name" value="PSCyt1"/>
    <property type="match status" value="1"/>
</dbReference>
<accession>A0A6P2DEA3</accession>
<protein>
    <recommendedName>
        <fullName evidence="10">Cytochrome c domain-containing protein</fullName>
    </recommendedName>
</protein>
<feature type="chain" id="PRO_5026661960" description="Cytochrome c domain-containing protein" evidence="1">
    <location>
        <begin position="23"/>
        <end position="1427"/>
    </location>
</feature>
<feature type="domain" description="DUF1592" evidence="5">
    <location>
        <begin position="642"/>
        <end position="767"/>
    </location>
</feature>
<dbReference type="InterPro" id="IPR013039">
    <property type="entry name" value="DUF1588"/>
</dbReference>
<dbReference type="InterPro" id="IPR013036">
    <property type="entry name" value="DUF1587"/>
</dbReference>
<evidence type="ECO:0000259" key="3">
    <source>
        <dbReference type="Pfam" id="PF07626"/>
    </source>
</evidence>
<dbReference type="Pfam" id="PF07626">
    <property type="entry name" value="PSD3"/>
    <property type="match status" value="1"/>
</dbReference>
<dbReference type="InterPro" id="IPR013042">
    <property type="entry name" value="DUF1592"/>
</dbReference>
<feature type="domain" description="DUF1595" evidence="7">
    <location>
        <begin position="572"/>
        <end position="632"/>
    </location>
</feature>
<evidence type="ECO:0000259" key="6">
    <source>
        <dbReference type="Pfam" id="PF07635"/>
    </source>
</evidence>
<dbReference type="Pfam" id="PF07624">
    <property type="entry name" value="PSD2"/>
    <property type="match status" value="1"/>
</dbReference>
<keyword evidence="1" id="KW-0732">Signal</keyword>